<dbReference type="GO" id="GO:0030145">
    <property type="term" value="F:manganese ion binding"/>
    <property type="evidence" value="ECO:0007669"/>
    <property type="project" value="UniProtKB-UniRule"/>
</dbReference>
<evidence type="ECO:0000313" key="12">
    <source>
        <dbReference type="EMBL" id="ROR32711.1"/>
    </source>
</evidence>
<evidence type="ECO:0000256" key="6">
    <source>
        <dbReference type="ARBA" id="ARBA00022801"/>
    </source>
</evidence>
<feature type="binding site" evidence="10">
    <location>
        <position position="42"/>
    </location>
    <ligand>
        <name>Mn(2+)</name>
        <dbReference type="ChEBI" id="CHEBI:29035"/>
        <label>2</label>
    </ligand>
</feature>
<evidence type="ECO:0000256" key="3">
    <source>
        <dbReference type="ARBA" id="ARBA00022519"/>
    </source>
</evidence>
<dbReference type="NCBIfam" id="TIGR01854">
    <property type="entry name" value="lipid_A_lpxH"/>
    <property type="match status" value="1"/>
</dbReference>
<keyword evidence="9 10" id="KW-0464">Manganese</keyword>
<keyword evidence="3 10" id="KW-0997">Cell inner membrane</keyword>
<feature type="binding site" evidence="10">
    <location>
        <position position="198"/>
    </location>
    <ligand>
        <name>Mn(2+)</name>
        <dbReference type="ChEBI" id="CHEBI:29035"/>
        <label>1</label>
    </ligand>
</feature>
<feature type="binding site" evidence="10">
    <location>
        <position position="80"/>
    </location>
    <ligand>
        <name>Mn(2+)</name>
        <dbReference type="ChEBI" id="CHEBI:29035"/>
        <label>2</label>
    </ligand>
</feature>
<feature type="binding site" evidence="10">
    <location>
        <position position="115"/>
    </location>
    <ligand>
        <name>Mn(2+)</name>
        <dbReference type="ChEBI" id="CHEBI:29035"/>
        <label>2</label>
    </ligand>
</feature>
<dbReference type="HAMAP" id="MF_00575">
    <property type="entry name" value="LpxH"/>
    <property type="match status" value="1"/>
</dbReference>
<dbReference type="PANTHER" id="PTHR34990">
    <property type="entry name" value="UDP-2,3-DIACYLGLUCOSAMINE HYDROLASE-RELATED"/>
    <property type="match status" value="1"/>
</dbReference>
<feature type="binding site" evidence="10">
    <location>
        <position position="196"/>
    </location>
    <ligand>
        <name>Mn(2+)</name>
        <dbReference type="ChEBI" id="CHEBI:29035"/>
        <label>2</label>
    </ligand>
</feature>
<evidence type="ECO:0000256" key="5">
    <source>
        <dbReference type="ARBA" id="ARBA00022723"/>
    </source>
</evidence>
<dbReference type="NCBIfam" id="NF003743">
    <property type="entry name" value="PRK05340.1"/>
    <property type="match status" value="1"/>
</dbReference>
<evidence type="ECO:0000256" key="10">
    <source>
        <dbReference type="HAMAP-Rule" id="MF_00575"/>
    </source>
</evidence>
<gene>
    <name evidence="10" type="primary">lpxH</name>
    <name evidence="12" type="ORF">EDC57_1922</name>
</gene>
<dbReference type="GO" id="GO:0008758">
    <property type="term" value="F:UDP-2,3-diacylglucosamine hydrolase activity"/>
    <property type="evidence" value="ECO:0007669"/>
    <property type="project" value="UniProtKB-UniRule"/>
</dbReference>
<evidence type="ECO:0000256" key="7">
    <source>
        <dbReference type="ARBA" id="ARBA00023098"/>
    </source>
</evidence>
<evidence type="ECO:0000259" key="11">
    <source>
        <dbReference type="Pfam" id="PF00149"/>
    </source>
</evidence>
<comment type="caution">
    <text evidence="10">Lacks conserved residue(s) required for the propagation of feature annotation.</text>
</comment>
<keyword evidence="4 10" id="KW-0441">Lipid A biosynthesis</keyword>
<feature type="binding site" evidence="10">
    <location>
        <position position="42"/>
    </location>
    <ligand>
        <name>Mn(2+)</name>
        <dbReference type="ChEBI" id="CHEBI:29035"/>
        <label>1</label>
    </ligand>
</feature>
<dbReference type="SUPFAM" id="SSF56300">
    <property type="entry name" value="Metallo-dependent phosphatases"/>
    <property type="match status" value="1"/>
</dbReference>
<feature type="binding site" evidence="10">
    <location>
        <position position="161"/>
    </location>
    <ligand>
        <name>substrate</name>
    </ligand>
</feature>
<dbReference type="InterPro" id="IPR029052">
    <property type="entry name" value="Metallo-depent_PP-like"/>
</dbReference>
<evidence type="ECO:0000256" key="2">
    <source>
        <dbReference type="ARBA" id="ARBA00022516"/>
    </source>
</evidence>
<dbReference type="EC" id="3.6.1.54" evidence="10"/>
<reference evidence="12 13" key="1">
    <citation type="submission" date="2018-11" db="EMBL/GenBank/DDBJ databases">
        <title>Genomic Encyclopedia of Type Strains, Phase IV (KMG-IV): sequencing the most valuable type-strain genomes for metagenomic binning, comparative biology and taxonomic classification.</title>
        <authorList>
            <person name="Goeker M."/>
        </authorList>
    </citation>
    <scope>NUCLEOTIDE SEQUENCE [LARGE SCALE GENOMIC DNA]</scope>
    <source>
        <strain evidence="12 13">DSM 100275</strain>
    </source>
</reference>
<dbReference type="PANTHER" id="PTHR34990:SF1">
    <property type="entry name" value="UDP-2,3-DIACYLGLUCOSAMINE HYDROLASE"/>
    <property type="match status" value="1"/>
</dbReference>
<evidence type="ECO:0000256" key="9">
    <source>
        <dbReference type="ARBA" id="ARBA00023211"/>
    </source>
</evidence>
<keyword evidence="2 10" id="KW-0444">Lipid biosynthesis</keyword>
<evidence type="ECO:0000256" key="4">
    <source>
        <dbReference type="ARBA" id="ARBA00022556"/>
    </source>
</evidence>
<keyword evidence="6 10" id="KW-0378">Hydrolase</keyword>
<evidence type="ECO:0000256" key="1">
    <source>
        <dbReference type="ARBA" id="ARBA00022475"/>
    </source>
</evidence>
<keyword evidence="7 10" id="KW-0443">Lipid metabolism</keyword>
<feature type="domain" description="Calcineurin-like phosphoesterase" evidence="11">
    <location>
        <begin position="5"/>
        <end position="200"/>
    </location>
</feature>
<dbReference type="CDD" id="cd07398">
    <property type="entry name" value="MPP_YbbF-LpxH"/>
    <property type="match status" value="1"/>
</dbReference>
<comment type="cofactor">
    <cofactor evidence="10">
        <name>Mn(2+)</name>
        <dbReference type="ChEBI" id="CHEBI:29035"/>
    </cofactor>
    <text evidence="10">Binds 2 Mn(2+) ions per subunit in a binuclear metal center.</text>
</comment>
<evidence type="ECO:0000313" key="13">
    <source>
        <dbReference type="Proteomes" id="UP000276634"/>
    </source>
</evidence>
<dbReference type="InterPro" id="IPR010138">
    <property type="entry name" value="UDP-diacylglucosamine_Hdrlase"/>
</dbReference>
<protein>
    <recommendedName>
        <fullName evidence="10">UDP-2,3-diacylglucosamine hydrolase</fullName>
        <ecNumber evidence="10">3.6.1.54</ecNumber>
    </recommendedName>
    <alternativeName>
        <fullName evidence="10">UDP-2,3-diacylglucosamine diphosphatase</fullName>
    </alternativeName>
</protein>
<comment type="caution">
    <text evidence="12">The sequence shown here is derived from an EMBL/GenBank/DDBJ whole genome shotgun (WGS) entry which is preliminary data.</text>
</comment>
<name>A0A3N1Y2F6_9GAMM</name>
<dbReference type="InterPro" id="IPR004843">
    <property type="entry name" value="Calcineurin-like_PHP"/>
</dbReference>
<dbReference type="Pfam" id="PF00149">
    <property type="entry name" value="Metallophos"/>
    <property type="match status" value="1"/>
</dbReference>
<comment type="catalytic activity">
    <reaction evidence="10">
        <text>UDP-2-N,3-O-bis[(3R)-3-hydroxytetradecanoyl]-alpha-D-glucosamine + H2O = 2-N,3-O-bis[(3R)-3-hydroxytetradecanoyl]-alpha-D-glucosaminyl 1-phosphate + UMP + 2 H(+)</text>
        <dbReference type="Rhea" id="RHEA:25213"/>
        <dbReference type="ChEBI" id="CHEBI:15377"/>
        <dbReference type="ChEBI" id="CHEBI:15378"/>
        <dbReference type="ChEBI" id="CHEBI:57865"/>
        <dbReference type="ChEBI" id="CHEBI:57957"/>
        <dbReference type="ChEBI" id="CHEBI:78847"/>
        <dbReference type="EC" id="3.6.1.54"/>
    </reaction>
</comment>
<sequence>MSEHLFLSDLHLDPARPGITDAFLDFLAQRAPRAEAVYILGDLFEVWIGDDDPSPLARTVAGQLHALAAAGVRVHLLRGNRDFLIGETFAVEAGLTLLEDPTALELHGVRTVLSHGDALCTDDVEYQAFRAKVREPAWQAAFLAQPLAVRARAARELREASRRRSREKPEAIMDVNPAAVRELMARQRAQRLIHGHTHRPGRHRLALPGGQGERLVLGAWDEAGGILVRVDAAGAALERFRARAAAFA</sequence>
<comment type="function">
    <text evidence="10">Hydrolyzes the pyrophosphate bond of UDP-2,3-diacylglucosamine to yield 2,3-diacylglucosamine 1-phosphate (lipid X) and UMP by catalyzing the attack of water at the alpha-P atom. Involved in the biosynthesis of lipid A, a phosphorylated glycolipid that anchors the lipopolysaccharide to the outer membrane of the cell.</text>
</comment>
<comment type="pathway">
    <text evidence="10">Glycolipid biosynthesis; lipid IV(A) biosynthesis; lipid IV(A) from (3R)-3-hydroxytetradecanoyl-[acyl-carrier-protein] and UDP-N-acetyl-alpha-D-glucosamine: step 4/6.</text>
</comment>
<feature type="binding site" evidence="10">
    <location>
        <position position="9"/>
    </location>
    <ligand>
        <name>Mn(2+)</name>
        <dbReference type="ChEBI" id="CHEBI:29035"/>
        <label>1</label>
    </ligand>
</feature>
<dbReference type="Gene3D" id="3.60.21.10">
    <property type="match status" value="1"/>
</dbReference>
<feature type="binding site" evidence="10">
    <location>
        <position position="168"/>
    </location>
    <ligand>
        <name>substrate</name>
    </ligand>
</feature>
<dbReference type="GO" id="GO:0019897">
    <property type="term" value="C:extrinsic component of plasma membrane"/>
    <property type="evidence" value="ECO:0007669"/>
    <property type="project" value="UniProtKB-UniRule"/>
</dbReference>
<evidence type="ECO:0000256" key="8">
    <source>
        <dbReference type="ARBA" id="ARBA00023136"/>
    </source>
</evidence>
<keyword evidence="5 10" id="KW-0479">Metal-binding</keyword>
<dbReference type="GO" id="GO:0009245">
    <property type="term" value="P:lipid A biosynthetic process"/>
    <property type="evidence" value="ECO:0007669"/>
    <property type="project" value="UniProtKB-UniRule"/>
</dbReference>
<feature type="binding site" evidence="10">
    <location>
        <begin position="80"/>
        <end position="81"/>
    </location>
    <ligand>
        <name>substrate</name>
    </ligand>
</feature>
<keyword evidence="8 10" id="KW-0472">Membrane</keyword>
<dbReference type="EMBL" id="RJVI01000002">
    <property type="protein sequence ID" value="ROR32711.1"/>
    <property type="molecule type" value="Genomic_DNA"/>
</dbReference>
<organism evidence="12 13">
    <name type="scientific">Inmirania thermothiophila</name>
    <dbReference type="NCBI Taxonomy" id="1750597"/>
    <lineage>
        <taxon>Bacteria</taxon>
        <taxon>Pseudomonadati</taxon>
        <taxon>Pseudomonadota</taxon>
        <taxon>Gammaproteobacteria</taxon>
        <taxon>Chromatiales</taxon>
        <taxon>Ectothiorhodospiraceae</taxon>
        <taxon>Inmirania</taxon>
    </lineage>
</organism>
<dbReference type="AlphaFoldDB" id="A0A3N1Y2F6"/>
<dbReference type="Proteomes" id="UP000276634">
    <property type="component" value="Unassembled WGS sequence"/>
</dbReference>
<keyword evidence="1 10" id="KW-1003">Cell membrane</keyword>
<dbReference type="RefSeq" id="WP_211331950.1">
    <property type="nucleotide sequence ID" value="NZ_RJVI01000002.1"/>
</dbReference>
<keyword evidence="13" id="KW-1185">Reference proteome</keyword>
<feature type="binding site" evidence="10">
    <location>
        <position position="196"/>
    </location>
    <ligand>
        <name>substrate</name>
    </ligand>
</feature>
<dbReference type="GO" id="GO:0005737">
    <property type="term" value="C:cytoplasm"/>
    <property type="evidence" value="ECO:0007669"/>
    <property type="project" value="InterPro"/>
</dbReference>
<comment type="similarity">
    <text evidence="10">Belongs to the LpxH family.</text>
</comment>
<dbReference type="UniPathway" id="UPA00359">
    <property type="reaction ID" value="UER00480"/>
</dbReference>
<feature type="binding site" evidence="10">
    <location>
        <position position="11"/>
    </location>
    <ligand>
        <name>Mn(2+)</name>
        <dbReference type="ChEBI" id="CHEBI:29035"/>
        <label>1</label>
    </ligand>
</feature>
<accession>A0A3N1Y2F6</accession>
<dbReference type="InterPro" id="IPR043461">
    <property type="entry name" value="LpxH-like"/>
</dbReference>
<comment type="subcellular location">
    <subcellularLocation>
        <location evidence="10">Cell inner membrane</location>
        <topology evidence="10">Peripheral membrane protein</topology>
        <orientation evidence="10">Cytoplasmic side</orientation>
    </subcellularLocation>
</comment>
<feature type="binding site" evidence="10">
    <location>
        <position position="123"/>
    </location>
    <ligand>
        <name>substrate</name>
    </ligand>
</feature>
<proteinExistence type="inferred from homology"/>